<evidence type="ECO:0000256" key="4">
    <source>
        <dbReference type="ARBA" id="ARBA00022884"/>
    </source>
</evidence>
<proteinExistence type="inferred from homology"/>
<dbReference type="GO" id="GO:1990904">
    <property type="term" value="C:ribonucleoprotein complex"/>
    <property type="evidence" value="ECO:0007669"/>
    <property type="project" value="UniProtKB-KW"/>
</dbReference>
<organism evidence="11 12">
    <name type="scientific">Vagococcus lutrae</name>
    <dbReference type="NCBI Taxonomy" id="81947"/>
    <lineage>
        <taxon>Bacteria</taxon>
        <taxon>Bacillati</taxon>
        <taxon>Bacillota</taxon>
        <taxon>Bacilli</taxon>
        <taxon>Lactobacillales</taxon>
        <taxon>Enterococcaceae</taxon>
        <taxon>Vagococcus</taxon>
    </lineage>
</organism>
<name>A0AAF0BIL7_9ENTE</name>
<dbReference type="EMBL" id="CP116507">
    <property type="protein sequence ID" value="WCG23061.1"/>
    <property type="molecule type" value="Genomic_DNA"/>
</dbReference>
<dbReference type="InterPro" id="IPR036935">
    <property type="entry name" value="Ribosomal_bL9_N_sf"/>
</dbReference>
<protein>
    <recommendedName>
        <fullName evidence="7 8">Large ribosomal subunit protein bL9</fullName>
    </recommendedName>
</protein>
<dbReference type="Gene3D" id="3.40.5.10">
    <property type="entry name" value="Ribosomal protein L9, N-terminal domain"/>
    <property type="match status" value="1"/>
</dbReference>
<dbReference type="GO" id="GO:0005840">
    <property type="term" value="C:ribosome"/>
    <property type="evidence" value="ECO:0007669"/>
    <property type="project" value="UniProtKB-KW"/>
</dbReference>
<evidence type="ECO:0000259" key="10">
    <source>
        <dbReference type="PROSITE" id="PS00651"/>
    </source>
</evidence>
<dbReference type="InterPro" id="IPR000244">
    <property type="entry name" value="Ribosomal_bL9"/>
</dbReference>
<dbReference type="PANTHER" id="PTHR21368">
    <property type="entry name" value="50S RIBOSOMAL PROTEIN L9"/>
    <property type="match status" value="1"/>
</dbReference>
<keyword evidence="6 8" id="KW-0687">Ribonucleoprotein</keyword>
<keyword evidence="3 8" id="KW-0699">rRNA-binding</keyword>
<dbReference type="InterPro" id="IPR020070">
    <property type="entry name" value="Ribosomal_bL9_N"/>
</dbReference>
<reference evidence="11" key="1">
    <citation type="submission" date="2023-01" db="EMBL/GenBank/DDBJ databases">
        <title>Oxazolidinone resistance genes in florfenicol resistant enterococci from beef cattle and veal calves at slaughter.</title>
        <authorList>
            <person name="Biggel M."/>
        </authorList>
    </citation>
    <scope>NUCLEOTIDE SEQUENCE</scope>
    <source>
        <strain evidence="11">K204-1</strain>
    </source>
</reference>
<comment type="similarity">
    <text evidence="2 8">Belongs to the bacterial ribosomal protein bL9 family.</text>
</comment>
<dbReference type="InterPro" id="IPR036791">
    <property type="entry name" value="Ribosomal_bL9_C_sf"/>
</dbReference>
<dbReference type="Proteomes" id="UP001179600">
    <property type="component" value="Chromosome"/>
</dbReference>
<dbReference type="GO" id="GO:0019843">
    <property type="term" value="F:rRNA binding"/>
    <property type="evidence" value="ECO:0007669"/>
    <property type="project" value="UniProtKB-UniRule"/>
</dbReference>
<dbReference type="RefSeq" id="WP_126762172.1">
    <property type="nucleotide sequence ID" value="NZ_BKBT01000023.1"/>
</dbReference>
<dbReference type="NCBIfam" id="TIGR00158">
    <property type="entry name" value="L9"/>
    <property type="match status" value="1"/>
</dbReference>
<dbReference type="Gene3D" id="3.10.430.100">
    <property type="entry name" value="Ribosomal protein L9, C-terminal domain"/>
    <property type="match status" value="1"/>
</dbReference>
<dbReference type="InterPro" id="IPR020594">
    <property type="entry name" value="Ribosomal_bL9_bac/chp"/>
</dbReference>
<dbReference type="GO" id="GO:0003735">
    <property type="term" value="F:structural constituent of ribosome"/>
    <property type="evidence" value="ECO:0007669"/>
    <property type="project" value="InterPro"/>
</dbReference>
<dbReference type="Pfam" id="PF01281">
    <property type="entry name" value="Ribosomal_L9_N"/>
    <property type="match status" value="1"/>
</dbReference>
<accession>A0AAF0BIL7</accession>
<dbReference type="GO" id="GO:0006412">
    <property type="term" value="P:translation"/>
    <property type="evidence" value="ECO:0007669"/>
    <property type="project" value="UniProtKB-UniRule"/>
</dbReference>
<gene>
    <name evidence="8 11" type="primary">rplI</name>
    <name evidence="11" type="ORF">PML95_02095</name>
</gene>
<comment type="function">
    <text evidence="1 8">Binds to the 23S rRNA.</text>
</comment>
<evidence type="ECO:0000256" key="8">
    <source>
        <dbReference type="HAMAP-Rule" id="MF_00503"/>
    </source>
</evidence>
<feature type="coiled-coil region" evidence="9">
    <location>
        <begin position="37"/>
        <end position="74"/>
    </location>
</feature>
<keyword evidence="4 8" id="KW-0694">RNA-binding</keyword>
<dbReference type="AlphaFoldDB" id="A0AAF0BIL7"/>
<dbReference type="InterPro" id="IPR020069">
    <property type="entry name" value="Ribosomal_bL9_C"/>
</dbReference>
<evidence type="ECO:0000256" key="3">
    <source>
        <dbReference type="ARBA" id="ARBA00022730"/>
    </source>
</evidence>
<evidence type="ECO:0000256" key="9">
    <source>
        <dbReference type="SAM" id="Coils"/>
    </source>
</evidence>
<dbReference type="HAMAP" id="MF_00503">
    <property type="entry name" value="Ribosomal_bL9"/>
    <property type="match status" value="1"/>
</dbReference>
<evidence type="ECO:0000256" key="5">
    <source>
        <dbReference type="ARBA" id="ARBA00022980"/>
    </source>
</evidence>
<evidence type="ECO:0000256" key="1">
    <source>
        <dbReference type="ARBA" id="ARBA00003058"/>
    </source>
</evidence>
<dbReference type="FunFam" id="3.40.5.10:FF:000002">
    <property type="entry name" value="50S ribosomal protein L9"/>
    <property type="match status" value="1"/>
</dbReference>
<sequence length="150" mass="16572">MKVILLKDVKGQGKKGDVKEVSPGYAQNFLIKKGLAKEATNASMSELAAKKKAKEKEEAELKAAAEDIKKQIEAEGFEVVLTAKSGEDGRLFGSITTKQIAEELNKQHKIKVDRRKMELANPIRSLGYTNVPVKLYPDVNAKLRVHVKAQ</sequence>
<evidence type="ECO:0000256" key="2">
    <source>
        <dbReference type="ARBA" id="ARBA00010605"/>
    </source>
</evidence>
<dbReference type="SUPFAM" id="SSF55658">
    <property type="entry name" value="L9 N-domain-like"/>
    <property type="match status" value="1"/>
</dbReference>
<dbReference type="Pfam" id="PF03948">
    <property type="entry name" value="Ribosomal_L9_C"/>
    <property type="match status" value="1"/>
</dbReference>
<evidence type="ECO:0000256" key="6">
    <source>
        <dbReference type="ARBA" id="ARBA00023274"/>
    </source>
</evidence>
<feature type="domain" description="Ribosomal protein L9" evidence="10">
    <location>
        <begin position="13"/>
        <end position="40"/>
    </location>
</feature>
<evidence type="ECO:0000256" key="7">
    <source>
        <dbReference type="ARBA" id="ARBA00035292"/>
    </source>
</evidence>
<keyword evidence="5 8" id="KW-0689">Ribosomal protein</keyword>
<dbReference type="PROSITE" id="PS00651">
    <property type="entry name" value="RIBOSOMAL_L9"/>
    <property type="match status" value="1"/>
</dbReference>
<dbReference type="FunFam" id="3.10.430.100:FF:000002">
    <property type="entry name" value="50S ribosomal protein L9"/>
    <property type="match status" value="1"/>
</dbReference>
<evidence type="ECO:0000313" key="11">
    <source>
        <dbReference type="EMBL" id="WCG23061.1"/>
    </source>
</evidence>
<evidence type="ECO:0000313" key="12">
    <source>
        <dbReference type="Proteomes" id="UP001179600"/>
    </source>
</evidence>
<dbReference type="InterPro" id="IPR009027">
    <property type="entry name" value="Ribosomal_bL9/RNase_H1_N"/>
</dbReference>
<keyword evidence="9" id="KW-0175">Coiled coil</keyword>
<dbReference type="SUPFAM" id="SSF55653">
    <property type="entry name" value="Ribosomal protein L9 C-domain"/>
    <property type="match status" value="1"/>
</dbReference>